<dbReference type="PANTHER" id="PTHR30231">
    <property type="entry name" value="DNA POLYMERASE III SUBUNIT EPSILON"/>
    <property type="match status" value="1"/>
</dbReference>
<dbReference type="InterPro" id="IPR036397">
    <property type="entry name" value="RNaseH_sf"/>
</dbReference>
<gene>
    <name evidence="5" type="primary">polC_1</name>
    <name evidence="5" type="ORF">Mcate_00601</name>
</gene>
<dbReference type="RefSeq" id="WP_027887844.1">
    <property type="nucleotide sequence ID" value="NZ_JBHSXZ010000015.1"/>
</dbReference>
<keyword evidence="5" id="KW-0808">Transferase</keyword>
<keyword evidence="1" id="KW-0540">Nuclease</keyword>
<evidence type="ECO:0000259" key="4">
    <source>
        <dbReference type="SMART" id="SM00479"/>
    </source>
</evidence>
<reference evidence="5 6" key="1">
    <citation type="submission" date="2018-08" db="EMBL/GenBank/DDBJ databases">
        <title>Meiothermus cateniformans JCM 15151 genome sequencing project.</title>
        <authorList>
            <person name="Da Costa M.S."/>
            <person name="Albuquerque L."/>
            <person name="Raposo P."/>
            <person name="Froufe H.J.C."/>
            <person name="Barroso C.S."/>
            <person name="Egas C."/>
        </authorList>
    </citation>
    <scope>NUCLEOTIDE SEQUENCE [LARGE SCALE GENOMIC DNA]</scope>
    <source>
        <strain evidence="5 6">JCM 15151</strain>
    </source>
</reference>
<evidence type="ECO:0000256" key="1">
    <source>
        <dbReference type="ARBA" id="ARBA00022722"/>
    </source>
</evidence>
<dbReference type="PANTHER" id="PTHR30231:SF4">
    <property type="entry name" value="PROTEIN NEN2"/>
    <property type="match status" value="1"/>
</dbReference>
<sequence length="200" mass="22505">MLWPLRKSPTWNEINYWALDLETSGLEASDQILSVGMVPIRGGVIEFGAHYYSLVRPVRPGALSVEGIRAHHILPNELEAAPPLAQVLEEITQRIGRDVLVLHCGSIDLGFLRQSHKALGRRWVRPVVVDTAVLLARLDERRRQLEPHSKPHPSGLRAARAQLGLPPHLEHHALWDALATAELFLALRHRLQARTLHQLI</sequence>
<name>A0A399E6P4_9DEIN</name>
<dbReference type="Proteomes" id="UP000266089">
    <property type="component" value="Unassembled WGS sequence"/>
</dbReference>
<comment type="caution">
    <text evidence="5">The sequence shown here is derived from an EMBL/GenBank/DDBJ whole genome shotgun (WGS) entry which is preliminary data.</text>
</comment>
<dbReference type="EC" id="2.7.7.7" evidence="5"/>
<evidence type="ECO:0000256" key="2">
    <source>
        <dbReference type="ARBA" id="ARBA00022801"/>
    </source>
</evidence>
<dbReference type="GO" id="GO:0003676">
    <property type="term" value="F:nucleic acid binding"/>
    <property type="evidence" value="ECO:0007669"/>
    <property type="project" value="InterPro"/>
</dbReference>
<keyword evidence="5" id="KW-0548">Nucleotidyltransferase</keyword>
<dbReference type="GO" id="GO:0008408">
    <property type="term" value="F:3'-5' exonuclease activity"/>
    <property type="evidence" value="ECO:0007669"/>
    <property type="project" value="TreeGrafter"/>
</dbReference>
<organism evidence="5 6">
    <name type="scientific">Meiothermus taiwanensis</name>
    <dbReference type="NCBI Taxonomy" id="172827"/>
    <lineage>
        <taxon>Bacteria</taxon>
        <taxon>Thermotogati</taxon>
        <taxon>Deinococcota</taxon>
        <taxon>Deinococci</taxon>
        <taxon>Thermales</taxon>
        <taxon>Thermaceae</taxon>
        <taxon>Meiothermus</taxon>
    </lineage>
</organism>
<dbReference type="AlphaFoldDB" id="A0A399E6P4"/>
<proteinExistence type="predicted"/>
<dbReference type="SMART" id="SM00479">
    <property type="entry name" value="EXOIII"/>
    <property type="match status" value="1"/>
</dbReference>
<dbReference type="Gene3D" id="3.30.420.10">
    <property type="entry name" value="Ribonuclease H-like superfamily/Ribonuclease H"/>
    <property type="match status" value="1"/>
</dbReference>
<feature type="domain" description="Exonuclease" evidence="4">
    <location>
        <begin position="15"/>
        <end position="193"/>
    </location>
</feature>
<dbReference type="OrthoDB" id="9804290at2"/>
<evidence type="ECO:0000313" key="6">
    <source>
        <dbReference type="Proteomes" id="UP000266089"/>
    </source>
</evidence>
<accession>A0A399E6P4</accession>
<dbReference type="GO" id="GO:0003887">
    <property type="term" value="F:DNA-directed DNA polymerase activity"/>
    <property type="evidence" value="ECO:0007669"/>
    <property type="project" value="UniProtKB-EC"/>
</dbReference>
<dbReference type="CDD" id="cd06127">
    <property type="entry name" value="DEDDh"/>
    <property type="match status" value="1"/>
</dbReference>
<keyword evidence="3" id="KW-0269">Exonuclease</keyword>
<evidence type="ECO:0000256" key="3">
    <source>
        <dbReference type="ARBA" id="ARBA00022839"/>
    </source>
</evidence>
<dbReference type="Pfam" id="PF00929">
    <property type="entry name" value="RNase_T"/>
    <property type="match status" value="1"/>
</dbReference>
<dbReference type="EMBL" id="QWKX01000010">
    <property type="protein sequence ID" value="RIH78889.1"/>
    <property type="molecule type" value="Genomic_DNA"/>
</dbReference>
<dbReference type="InterPro" id="IPR013520">
    <property type="entry name" value="Ribonucl_H"/>
</dbReference>
<dbReference type="InterPro" id="IPR012337">
    <property type="entry name" value="RNaseH-like_sf"/>
</dbReference>
<protein>
    <submittedName>
        <fullName evidence="5">DNA polymerase III PolC-type</fullName>
        <ecNumber evidence="5">2.7.7.7</ecNumber>
    </submittedName>
</protein>
<keyword evidence="2" id="KW-0378">Hydrolase</keyword>
<dbReference type="GO" id="GO:0005829">
    <property type="term" value="C:cytosol"/>
    <property type="evidence" value="ECO:0007669"/>
    <property type="project" value="TreeGrafter"/>
</dbReference>
<dbReference type="SUPFAM" id="SSF53098">
    <property type="entry name" value="Ribonuclease H-like"/>
    <property type="match status" value="1"/>
</dbReference>
<evidence type="ECO:0000313" key="5">
    <source>
        <dbReference type="EMBL" id="RIH78889.1"/>
    </source>
</evidence>